<protein>
    <submittedName>
        <fullName evidence="1">Uncharacterized protein</fullName>
    </submittedName>
</protein>
<proteinExistence type="predicted"/>
<dbReference type="AlphaFoldDB" id="A0A8B9I2Z4"/>
<reference evidence="1" key="1">
    <citation type="submission" date="2025-08" db="UniProtKB">
        <authorList>
            <consortium name="Ensembl"/>
        </authorList>
    </citation>
    <scope>IDENTIFICATION</scope>
</reference>
<sequence length="88" mass="8806">LCQRLSMPEGAAPQPCPGCREAPAAALLSCAGVRTSTLVHLQHPNPAGLQTVSAGVLGGRWRMPEGAGGMRGIAGGCWSNAGGVQGRS</sequence>
<dbReference type="Proteomes" id="UP000694426">
    <property type="component" value="Unplaced"/>
</dbReference>
<evidence type="ECO:0000313" key="1">
    <source>
        <dbReference type="Ensembl" id="ENSABRP00000004971.1"/>
    </source>
</evidence>
<dbReference type="Ensembl" id="ENSABRT00000007107.1">
    <property type="protein sequence ID" value="ENSABRP00000004971.1"/>
    <property type="gene ID" value="ENSABRG00000004574.1"/>
</dbReference>
<name>A0A8B9I2Z4_9AVES</name>
<keyword evidence="2" id="KW-1185">Reference proteome</keyword>
<accession>A0A8B9I2Z4</accession>
<reference evidence="1" key="2">
    <citation type="submission" date="2025-09" db="UniProtKB">
        <authorList>
            <consortium name="Ensembl"/>
        </authorList>
    </citation>
    <scope>IDENTIFICATION</scope>
</reference>
<evidence type="ECO:0000313" key="2">
    <source>
        <dbReference type="Proteomes" id="UP000694426"/>
    </source>
</evidence>
<organism evidence="1 2">
    <name type="scientific">Anser brachyrhynchus</name>
    <name type="common">Pink-footed goose</name>
    <dbReference type="NCBI Taxonomy" id="132585"/>
    <lineage>
        <taxon>Eukaryota</taxon>
        <taxon>Metazoa</taxon>
        <taxon>Chordata</taxon>
        <taxon>Craniata</taxon>
        <taxon>Vertebrata</taxon>
        <taxon>Euteleostomi</taxon>
        <taxon>Archelosauria</taxon>
        <taxon>Archosauria</taxon>
        <taxon>Dinosauria</taxon>
        <taxon>Saurischia</taxon>
        <taxon>Theropoda</taxon>
        <taxon>Coelurosauria</taxon>
        <taxon>Aves</taxon>
        <taxon>Neognathae</taxon>
        <taxon>Galloanserae</taxon>
        <taxon>Anseriformes</taxon>
        <taxon>Anatidae</taxon>
        <taxon>Anserinae</taxon>
        <taxon>Anser</taxon>
    </lineage>
</organism>